<protein>
    <submittedName>
        <fullName evidence="2">Uncharacterized protein</fullName>
    </submittedName>
</protein>
<evidence type="ECO:0000256" key="1">
    <source>
        <dbReference type="SAM" id="MobiDB-lite"/>
    </source>
</evidence>
<proteinExistence type="predicted"/>
<gene>
    <name evidence="2" type="ORF">AAF712_015812</name>
</gene>
<feature type="compositionally biased region" description="Low complexity" evidence="1">
    <location>
        <begin position="135"/>
        <end position="159"/>
    </location>
</feature>
<feature type="region of interest" description="Disordered" evidence="1">
    <location>
        <begin position="370"/>
        <end position="397"/>
    </location>
</feature>
<accession>A0ABR2Z9H9</accession>
<feature type="compositionally biased region" description="Low complexity" evidence="1">
    <location>
        <begin position="218"/>
        <end position="230"/>
    </location>
</feature>
<name>A0ABR2Z9H9_9AGAR</name>
<keyword evidence="3" id="KW-1185">Reference proteome</keyword>
<comment type="caution">
    <text evidence="2">The sequence shown here is derived from an EMBL/GenBank/DDBJ whole genome shotgun (WGS) entry which is preliminary data.</text>
</comment>
<feature type="compositionally biased region" description="Basic and acidic residues" evidence="1">
    <location>
        <begin position="370"/>
        <end position="380"/>
    </location>
</feature>
<evidence type="ECO:0000313" key="3">
    <source>
        <dbReference type="Proteomes" id="UP001437256"/>
    </source>
</evidence>
<organism evidence="2 3">
    <name type="scientific">Marasmius tenuissimus</name>
    <dbReference type="NCBI Taxonomy" id="585030"/>
    <lineage>
        <taxon>Eukaryota</taxon>
        <taxon>Fungi</taxon>
        <taxon>Dikarya</taxon>
        <taxon>Basidiomycota</taxon>
        <taxon>Agaricomycotina</taxon>
        <taxon>Agaricomycetes</taxon>
        <taxon>Agaricomycetidae</taxon>
        <taxon>Agaricales</taxon>
        <taxon>Marasmiineae</taxon>
        <taxon>Marasmiaceae</taxon>
        <taxon>Marasmius</taxon>
    </lineage>
</organism>
<feature type="region of interest" description="Disordered" evidence="1">
    <location>
        <begin position="68"/>
        <end position="166"/>
    </location>
</feature>
<evidence type="ECO:0000313" key="2">
    <source>
        <dbReference type="EMBL" id="KAL0057541.1"/>
    </source>
</evidence>
<feature type="compositionally biased region" description="Low complexity" evidence="1">
    <location>
        <begin position="94"/>
        <end position="103"/>
    </location>
</feature>
<dbReference type="EMBL" id="JBBXMP010000501">
    <property type="protein sequence ID" value="KAL0057541.1"/>
    <property type="molecule type" value="Genomic_DNA"/>
</dbReference>
<feature type="compositionally biased region" description="Basic and acidic residues" evidence="1">
    <location>
        <begin position="109"/>
        <end position="118"/>
    </location>
</feature>
<dbReference type="Proteomes" id="UP001437256">
    <property type="component" value="Unassembled WGS sequence"/>
</dbReference>
<sequence>MQTTQPLQSPTRVESILFISPPPTSPLPQTPLELNRAQLQAPLQTARRVSLNVRWVAPVLIHVGKATERTMRKPSQESIDSFSFPPLPTPPPSRSRLSSTRSSIVGRTKSGDETDSQPKKTRVKRRPASLDLTKTLTPSPVPTTTASSSTSASSSSTLVDGDGRSKDTHDILECEAYDADNESQITAPAEIRVKRRPTPLDLKKISTSLPVPVPATNLSDTSSSSSYTLVSGGGSCEDSHGAPGSKKQHDDSEDACSPYRFPPSATRPRFVFPEDKPPVSKRRSFLDMLGSPPVSPLRLTHKDNSNRMPSPSPRTVRFDIHVPQFFGARRNRARRKSVAAATVKGISGGEDIIIDVRREVQVADVMVEHVEEKPKDEHDVPLPAPRRPSSLSLESEGDRPRMLSCLLNFSSDAPTLVLDDCTVPPLPRAKDEARNGNSGLS</sequence>
<reference evidence="2 3" key="1">
    <citation type="submission" date="2024-05" db="EMBL/GenBank/DDBJ databases">
        <title>A draft genome resource for the thread blight pathogen Marasmius tenuissimus strain MS-2.</title>
        <authorList>
            <person name="Yulfo-Soto G.E."/>
            <person name="Baruah I.K."/>
            <person name="Amoako-Attah I."/>
            <person name="Bukari Y."/>
            <person name="Meinhardt L.W."/>
            <person name="Bailey B.A."/>
            <person name="Cohen S.P."/>
        </authorList>
    </citation>
    <scope>NUCLEOTIDE SEQUENCE [LARGE SCALE GENOMIC DNA]</scope>
    <source>
        <strain evidence="2 3">MS-2</strain>
    </source>
</reference>
<feature type="region of interest" description="Disordered" evidence="1">
    <location>
        <begin position="211"/>
        <end position="316"/>
    </location>
</feature>